<sequence>MLKHKQCLCIPLPIKLTYWFIVCLCNGLVGAVINKTDRDDKKPVIFAKDGKLEFCFNKSLSPELPSIQKSIFKSLIKAIRMEYQRWNTTVGTSWVVHPCGGTPEAGQQKWDIK</sequence>
<feature type="transmembrane region" description="Helical" evidence="1">
    <location>
        <begin position="16"/>
        <end position="33"/>
    </location>
</feature>
<evidence type="ECO:0000313" key="2">
    <source>
        <dbReference type="EMBL" id="GEZ80020.1"/>
    </source>
</evidence>
<dbReference type="EMBL" id="BKCJ010325296">
    <property type="protein sequence ID" value="GEZ80020.1"/>
    <property type="molecule type" value="Genomic_DNA"/>
</dbReference>
<keyword evidence="1" id="KW-1133">Transmembrane helix</keyword>
<evidence type="ECO:0000256" key="1">
    <source>
        <dbReference type="SAM" id="Phobius"/>
    </source>
</evidence>
<keyword evidence="1" id="KW-0812">Transmembrane</keyword>
<feature type="non-terminal residue" evidence="2">
    <location>
        <position position="113"/>
    </location>
</feature>
<protein>
    <submittedName>
        <fullName evidence="2">Uncharacterized protein</fullName>
    </submittedName>
</protein>
<accession>A0A699IR63</accession>
<comment type="caution">
    <text evidence="2">The sequence shown here is derived from an EMBL/GenBank/DDBJ whole genome shotgun (WGS) entry which is preliminary data.</text>
</comment>
<organism evidence="2">
    <name type="scientific">Tanacetum cinerariifolium</name>
    <name type="common">Dalmatian daisy</name>
    <name type="synonym">Chrysanthemum cinerariifolium</name>
    <dbReference type="NCBI Taxonomy" id="118510"/>
    <lineage>
        <taxon>Eukaryota</taxon>
        <taxon>Viridiplantae</taxon>
        <taxon>Streptophyta</taxon>
        <taxon>Embryophyta</taxon>
        <taxon>Tracheophyta</taxon>
        <taxon>Spermatophyta</taxon>
        <taxon>Magnoliopsida</taxon>
        <taxon>eudicotyledons</taxon>
        <taxon>Gunneridae</taxon>
        <taxon>Pentapetalae</taxon>
        <taxon>asterids</taxon>
        <taxon>campanulids</taxon>
        <taxon>Asterales</taxon>
        <taxon>Asteraceae</taxon>
        <taxon>Asteroideae</taxon>
        <taxon>Anthemideae</taxon>
        <taxon>Anthemidinae</taxon>
        <taxon>Tanacetum</taxon>
    </lineage>
</organism>
<name>A0A699IR63_TANCI</name>
<reference evidence="2" key="1">
    <citation type="journal article" date="2019" name="Sci. Rep.">
        <title>Draft genome of Tanacetum cinerariifolium, the natural source of mosquito coil.</title>
        <authorList>
            <person name="Yamashiro T."/>
            <person name="Shiraishi A."/>
            <person name="Satake H."/>
            <person name="Nakayama K."/>
        </authorList>
    </citation>
    <scope>NUCLEOTIDE SEQUENCE</scope>
</reference>
<dbReference type="AlphaFoldDB" id="A0A699IR63"/>
<keyword evidence="1" id="KW-0472">Membrane</keyword>
<proteinExistence type="predicted"/>
<gene>
    <name evidence="2" type="ORF">Tci_551993</name>
</gene>